<feature type="region of interest" description="Disordered" evidence="1">
    <location>
        <begin position="204"/>
        <end position="224"/>
    </location>
</feature>
<accession>A0A816WQX5</accession>
<dbReference type="Proteomes" id="UP000663824">
    <property type="component" value="Unassembled WGS sequence"/>
</dbReference>
<sequence>MTTTSTSFSRVRRSTAGISKRYDEQEYVLVSFPQLNKHSIVPAVSVNIDPLNKQNGSIKTFGSRKNFRIIGSGFKETLKERASRYAASAGSEEIELLPDDQENDENQVSKNQINTTFNNNTVYTRIQTVTGVDPNQLRSTISRPTMIMRELIKNAGYINDKAFLKSNENLFKEFIQMKCTILDDNIDDHWKEITDSLGRQHIDEENNKKKRIRPEQSSATLNPTPHQITQTFLNHDEHELAPVAPTTINTISDLAEYI</sequence>
<evidence type="ECO:0000313" key="3">
    <source>
        <dbReference type="Proteomes" id="UP000663824"/>
    </source>
</evidence>
<gene>
    <name evidence="2" type="ORF">MBJ925_LOCUS28823</name>
</gene>
<comment type="caution">
    <text evidence="2">The sequence shown here is derived from an EMBL/GenBank/DDBJ whole genome shotgun (WGS) entry which is preliminary data.</text>
</comment>
<organism evidence="2 3">
    <name type="scientific">Rotaria magnacalcarata</name>
    <dbReference type="NCBI Taxonomy" id="392030"/>
    <lineage>
        <taxon>Eukaryota</taxon>
        <taxon>Metazoa</taxon>
        <taxon>Spiralia</taxon>
        <taxon>Gnathifera</taxon>
        <taxon>Rotifera</taxon>
        <taxon>Eurotatoria</taxon>
        <taxon>Bdelloidea</taxon>
        <taxon>Philodinida</taxon>
        <taxon>Philodinidae</taxon>
        <taxon>Rotaria</taxon>
    </lineage>
</organism>
<name>A0A816WQX5_9BILA</name>
<feature type="compositionally biased region" description="Polar residues" evidence="1">
    <location>
        <begin position="215"/>
        <end position="224"/>
    </location>
</feature>
<evidence type="ECO:0000313" key="2">
    <source>
        <dbReference type="EMBL" id="CAF2137282.1"/>
    </source>
</evidence>
<evidence type="ECO:0000256" key="1">
    <source>
        <dbReference type="SAM" id="MobiDB-lite"/>
    </source>
</evidence>
<proteinExistence type="predicted"/>
<dbReference type="EMBL" id="CAJNRE010015451">
    <property type="protein sequence ID" value="CAF2137282.1"/>
    <property type="molecule type" value="Genomic_DNA"/>
</dbReference>
<reference evidence="2" key="1">
    <citation type="submission" date="2021-02" db="EMBL/GenBank/DDBJ databases">
        <authorList>
            <person name="Nowell W R."/>
        </authorList>
    </citation>
    <scope>NUCLEOTIDE SEQUENCE</scope>
</reference>
<protein>
    <submittedName>
        <fullName evidence="2">Uncharacterized protein</fullName>
    </submittedName>
</protein>
<dbReference type="AlphaFoldDB" id="A0A816WQX5"/>